<proteinExistence type="predicted"/>
<dbReference type="PANTHER" id="PTHR37951">
    <property type="entry name" value="CYTOPLASMIC PROTEIN-RELATED"/>
    <property type="match status" value="1"/>
</dbReference>
<evidence type="ECO:0000259" key="2">
    <source>
        <dbReference type="Pfam" id="PF06812"/>
    </source>
</evidence>
<dbReference type="InterPro" id="IPR010657">
    <property type="entry name" value="ImpA_N"/>
</dbReference>
<reference evidence="3 4" key="1">
    <citation type="submission" date="2017-11" db="EMBL/GenBank/DDBJ databases">
        <title>Genomic Encyclopedia of Archaeal and Bacterial Type Strains, Phase II (KMG-II): From Individual Species to Whole Genera.</title>
        <authorList>
            <person name="Goeker M."/>
        </authorList>
    </citation>
    <scope>NUCLEOTIDE SEQUENCE [LARGE SCALE GENOMIC DNA]</scope>
    <source>
        <strain evidence="3 4">DSM 29128</strain>
    </source>
</reference>
<dbReference type="OrthoDB" id="9771118at2"/>
<dbReference type="RefSeq" id="WP_100369729.1">
    <property type="nucleotide sequence ID" value="NZ_PGTY01000005.1"/>
</dbReference>
<evidence type="ECO:0000313" key="3">
    <source>
        <dbReference type="EMBL" id="PJI84248.1"/>
    </source>
</evidence>
<name>A0A2M8VZZ8_9RHOB</name>
<dbReference type="InterPro" id="IPR017740">
    <property type="entry name" value="TssA-like"/>
</dbReference>
<dbReference type="EMBL" id="PGTY01000005">
    <property type="protein sequence ID" value="PJI84248.1"/>
    <property type="molecule type" value="Genomic_DNA"/>
</dbReference>
<keyword evidence="4" id="KW-1185">Reference proteome</keyword>
<feature type="region of interest" description="Disordered" evidence="1">
    <location>
        <begin position="249"/>
        <end position="271"/>
    </location>
</feature>
<dbReference type="Pfam" id="PF06812">
    <property type="entry name" value="ImpA_N"/>
    <property type="match status" value="1"/>
</dbReference>
<gene>
    <name evidence="3" type="ORF">BC777_3788</name>
</gene>
<protein>
    <submittedName>
        <fullName evidence="3">Type VI secretion system protein ImpA</fullName>
    </submittedName>
</protein>
<evidence type="ECO:0000256" key="1">
    <source>
        <dbReference type="SAM" id="MobiDB-lite"/>
    </source>
</evidence>
<feature type="domain" description="ImpA N-terminal" evidence="2">
    <location>
        <begin position="8"/>
        <end position="142"/>
    </location>
</feature>
<evidence type="ECO:0000313" key="4">
    <source>
        <dbReference type="Proteomes" id="UP000228531"/>
    </source>
</evidence>
<dbReference type="PANTHER" id="PTHR37951:SF1">
    <property type="entry name" value="TYPE VI SECRETION SYSTEM COMPONENT TSSA1"/>
    <property type="match status" value="1"/>
</dbReference>
<organism evidence="3 4">
    <name type="scientific">Yoonia maricola</name>
    <dbReference type="NCBI Taxonomy" id="420999"/>
    <lineage>
        <taxon>Bacteria</taxon>
        <taxon>Pseudomonadati</taxon>
        <taxon>Pseudomonadota</taxon>
        <taxon>Alphaproteobacteria</taxon>
        <taxon>Rhodobacterales</taxon>
        <taxon>Paracoccaceae</taxon>
        <taxon>Yoonia</taxon>
    </lineage>
</organism>
<accession>A0A2M8VZZ8</accession>
<sequence>MSLDWIKTPISEDAPCGIDLWEEDDPQYSDYYFDATDRLPEGDDYVKLGLALGEGAKNPDVIFDPKFVDLKSELGQIDALLQRTRDIRLLVLRTQWCVLAGKIADAATSMNALADLIDAFPMQAFPNLDDGTRDRLDAINDLGAIGAMILPLRYLDIANSGASRRRFMVCNGEATPHDGEDDLSVEIMKADMVALAEEVALEHSALVAFRSAIERIEAACAASPKPHKPQLDQVKAEIDAVLNVIAEANPKLAPETDEKDKKPVDGAPAQANTVAPVQAASKVASHDEARARLMATEAYFGRNEPSSAAVLLVTQARLLIGKTLVDAFDILMPNTAAQAKVDFIADNGFALSHGQLRALADQVQVADTDPAEPADGADMQAQVVPAPVVVNTAAEAVAEMMAVESYFRAVEKSSPIPTLLARARSFVGKDFEALLKELVPPL</sequence>
<dbReference type="Proteomes" id="UP000228531">
    <property type="component" value="Unassembled WGS sequence"/>
</dbReference>
<feature type="compositionally biased region" description="Basic and acidic residues" evidence="1">
    <location>
        <begin position="254"/>
        <end position="264"/>
    </location>
</feature>
<dbReference type="AlphaFoldDB" id="A0A2M8VZZ8"/>
<comment type="caution">
    <text evidence="3">The sequence shown here is derived from an EMBL/GenBank/DDBJ whole genome shotgun (WGS) entry which is preliminary data.</text>
</comment>